<evidence type="ECO:0000256" key="1">
    <source>
        <dbReference type="ARBA" id="ARBA00008791"/>
    </source>
</evidence>
<sequence>MTHILIPVDFSRASHNAYRYGLHLAERRGLHVVLVHYYSGSIDPRTNLYIGGDGTIQGSFEARLREFAYSKGAYGDLLAVEPPTGVEVTYEADVSLRPAFAIGKRAEQPDISLVVMASRSSESVLGKWLGSTTTTVSESCDCPVMIVPPDVRHRPIREVVVANNHDTADPAPLAYLEELSDLYGGSRVHFVHVERLNADGDTTFVPWKLMQLIKRRDAGAGFPFEVVTVQDDDISEGLLNFANGIDADLMVVVNRSRKRWQAFLQATLTQDLALRSTLPVLVLHAQSAENPRGNYQFDHQKEA</sequence>
<proteinExistence type="inferred from homology"/>
<dbReference type="PANTHER" id="PTHR46268">
    <property type="entry name" value="STRESS RESPONSE PROTEIN NHAX"/>
    <property type="match status" value="1"/>
</dbReference>
<dbReference type="CDD" id="cd00293">
    <property type="entry name" value="USP-like"/>
    <property type="match status" value="1"/>
</dbReference>
<dbReference type="InterPro" id="IPR006015">
    <property type="entry name" value="Universal_stress_UspA"/>
</dbReference>
<feature type="domain" description="UspA" evidence="2">
    <location>
        <begin position="214"/>
        <end position="284"/>
    </location>
</feature>
<dbReference type="PANTHER" id="PTHR46268:SF6">
    <property type="entry name" value="UNIVERSAL STRESS PROTEIN UP12"/>
    <property type="match status" value="1"/>
</dbReference>
<dbReference type="Proteomes" id="UP000237662">
    <property type="component" value="Unassembled WGS sequence"/>
</dbReference>
<evidence type="ECO:0000313" key="4">
    <source>
        <dbReference type="Proteomes" id="UP000237662"/>
    </source>
</evidence>
<organism evidence="3 4">
    <name type="scientific">Neolewinella xylanilytica</name>
    <dbReference type="NCBI Taxonomy" id="1514080"/>
    <lineage>
        <taxon>Bacteria</taxon>
        <taxon>Pseudomonadati</taxon>
        <taxon>Bacteroidota</taxon>
        <taxon>Saprospiria</taxon>
        <taxon>Saprospirales</taxon>
        <taxon>Lewinellaceae</taxon>
        <taxon>Neolewinella</taxon>
    </lineage>
</organism>
<evidence type="ECO:0000313" key="3">
    <source>
        <dbReference type="EMBL" id="PPK87614.1"/>
    </source>
</evidence>
<keyword evidence="4" id="KW-1185">Reference proteome</keyword>
<dbReference type="EMBL" id="PTJC01000005">
    <property type="protein sequence ID" value="PPK87614.1"/>
    <property type="molecule type" value="Genomic_DNA"/>
</dbReference>
<protein>
    <submittedName>
        <fullName evidence="3">Nucleotide-binding universal stress UspA family protein</fullName>
    </submittedName>
</protein>
<reference evidence="3 4" key="1">
    <citation type="submission" date="2018-02" db="EMBL/GenBank/DDBJ databases">
        <title>Genomic Encyclopedia of Archaeal and Bacterial Type Strains, Phase II (KMG-II): from individual species to whole genera.</title>
        <authorList>
            <person name="Goeker M."/>
        </authorList>
    </citation>
    <scope>NUCLEOTIDE SEQUENCE [LARGE SCALE GENOMIC DNA]</scope>
    <source>
        <strain evidence="3 4">DSM 29526</strain>
    </source>
</reference>
<feature type="domain" description="UspA" evidence="2">
    <location>
        <begin position="2"/>
        <end position="148"/>
    </location>
</feature>
<accession>A0A2S6I7Z1</accession>
<dbReference type="Gene3D" id="3.40.50.12370">
    <property type="match status" value="1"/>
</dbReference>
<dbReference type="AlphaFoldDB" id="A0A2S6I7Z1"/>
<dbReference type="RefSeq" id="WP_104418210.1">
    <property type="nucleotide sequence ID" value="NZ_PTJC01000005.1"/>
</dbReference>
<name>A0A2S6I7Z1_9BACT</name>
<comment type="similarity">
    <text evidence="1">Belongs to the universal stress protein A family.</text>
</comment>
<evidence type="ECO:0000259" key="2">
    <source>
        <dbReference type="Pfam" id="PF00582"/>
    </source>
</evidence>
<dbReference type="InterPro" id="IPR006016">
    <property type="entry name" value="UspA"/>
</dbReference>
<gene>
    <name evidence="3" type="ORF">CLV84_0560</name>
</gene>
<dbReference type="OrthoDB" id="1522603at2"/>
<dbReference type="Pfam" id="PF00582">
    <property type="entry name" value="Usp"/>
    <property type="match status" value="2"/>
</dbReference>
<dbReference type="SUPFAM" id="SSF52402">
    <property type="entry name" value="Adenine nucleotide alpha hydrolases-like"/>
    <property type="match status" value="2"/>
</dbReference>
<dbReference type="PRINTS" id="PR01438">
    <property type="entry name" value="UNVRSLSTRESS"/>
</dbReference>
<comment type="caution">
    <text evidence="3">The sequence shown here is derived from an EMBL/GenBank/DDBJ whole genome shotgun (WGS) entry which is preliminary data.</text>
</comment>